<evidence type="ECO:0000313" key="4">
    <source>
        <dbReference type="EMBL" id="CAA7401006.1"/>
    </source>
</evidence>
<keyword evidence="5" id="KW-1185">Reference proteome</keyword>
<dbReference type="AlphaFoldDB" id="A0A7I8KUL5"/>
<feature type="domain" description="DUF630" evidence="3">
    <location>
        <begin position="1"/>
        <end position="60"/>
    </location>
</feature>
<dbReference type="EMBL" id="LR746271">
    <property type="protein sequence ID" value="CAA7401006.1"/>
    <property type="molecule type" value="Genomic_DNA"/>
</dbReference>
<dbReference type="Pfam" id="PF04782">
    <property type="entry name" value="DUF632"/>
    <property type="match status" value="1"/>
</dbReference>
<dbReference type="Pfam" id="PF04783">
    <property type="entry name" value="DUF630"/>
    <property type="match status" value="1"/>
</dbReference>
<accession>A0A7I8KUL5</accession>
<name>A0A7I8KUL5_SPIIN</name>
<dbReference type="OrthoDB" id="1871118at2759"/>
<feature type="domain" description="DUF632" evidence="2">
    <location>
        <begin position="148"/>
        <end position="469"/>
    </location>
</feature>
<gene>
    <name evidence="4" type="ORF">SI8410_08011684</name>
</gene>
<feature type="compositionally biased region" description="Low complexity" evidence="1">
    <location>
        <begin position="79"/>
        <end position="100"/>
    </location>
</feature>
<proteinExistence type="predicted"/>
<protein>
    <submittedName>
        <fullName evidence="4">Uncharacterized protein</fullName>
    </submittedName>
</protein>
<dbReference type="PANTHER" id="PTHR21450">
    <property type="entry name" value="PROTEIN ALTERED PHOSPHATE STARVATION RESPONSE 1"/>
    <property type="match status" value="1"/>
</dbReference>
<evidence type="ECO:0000313" key="5">
    <source>
        <dbReference type="Proteomes" id="UP000663760"/>
    </source>
</evidence>
<dbReference type="InterPro" id="IPR006867">
    <property type="entry name" value="DUF632"/>
</dbReference>
<dbReference type="Proteomes" id="UP000663760">
    <property type="component" value="Chromosome 8"/>
</dbReference>
<dbReference type="PANTHER" id="PTHR21450:SF35">
    <property type="entry name" value="TRANSCRIPTION FACTOR, PUTATIVE (DUF630 AND DUF632)-RELATED"/>
    <property type="match status" value="1"/>
</dbReference>
<organism evidence="4 5">
    <name type="scientific">Spirodela intermedia</name>
    <name type="common">Intermediate duckweed</name>
    <dbReference type="NCBI Taxonomy" id="51605"/>
    <lineage>
        <taxon>Eukaryota</taxon>
        <taxon>Viridiplantae</taxon>
        <taxon>Streptophyta</taxon>
        <taxon>Embryophyta</taxon>
        <taxon>Tracheophyta</taxon>
        <taxon>Spermatophyta</taxon>
        <taxon>Magnoliopsida</taxon>
        <taxon>Liliopsida</taxon>
        <taxon>Araceae</taxon>
        <taxon>Lemnoideae</taxon>
        <taxon>Spirodela</taxon>
    </lineage>
</organism>
<evidence type="ECO:0000256" key="1">
    <source>
        <dbReference type="SAM" id="MobiDB-lite"/>
    </source>
</evidence>
<reference evidence="4" key="1">
    <citation type="submission" date="2020-02" db="EMBL/GenBank/DDBJ databases">
        <authorList>
            <person name="Scholz U."/>
            <person name="Mascher M."/>
            <person name="Fiebig A."/>
        </authorList>
    </citation>
    <scope>NUCLEOTIDE SEQUENCE</scope>
</reference>
<dbReference type="InterPro" id="IPR006868">
    <property type="entry name" value="DUF630"/>
</dbReference>
<evidence type="ECO:0000259" key="3">
    <source>
        <dbReference type="Pfam" id="PF04783"/>
    </source>
</evidence>
<feature type="region of interest" description="Disordered" evidence="1">
    <location>
        <begin position="64"/>
        <end position="114"/>
    </location>
</feature>
<evidence type="ECO:0000259" key="2">
    <source>
        <dbReference type="Pfam" id="PF04782"/>
    </source>
</evidence>
<sequence>MGGATSKSGDDKEALVLCRERMRLIRQAVDLRYSLSAAHLSYIQSLRSLGIALRRFAEAELSTDSSLSFSTDEPDDSPSHSSFASPSPSRAVAAGSSPAAAAPPSPGGGPNWDFFDGGGEAVTAAAAAEPEREDPSEFITHRAKEFLSGMKEIEGRFLRAADCGGEITRMLEATKIKLGGAAMKAPTQRLAKVITWNRSASSASSSSKKTLTAAAAAARPDLWDGGGDFAEEFCMISGSHSSTMERLYAWERKLYEEVKASESIRRQYDRRCCEVRERSARELNGRAVDRARAAARDLHSQVRVAINAVDSISSRVEALRDQELLPQLMELIQGLGRMWKAMLECHHAQFITISLAYHAKAEGAAAAAGGGRREAMGHLWREMEFFGASFEGWTAAQRAYAETLAAWLHSAVVAPPPRGPVRGRRAAAFSPRRALAPPIFVLCRDWLAAATSLPAGELSAAVAALAADLAGWCRREEEADEEEKKKKKKLPAVCSEAAEHGGRLLLAGEQQCEQEDLVDHPHHHRLLQMGLARLFDRLTKFSEASLKAYEDITRTAEIARAAYASCRTRT</sequence>